<dbReference type="InterPro" id="IPR036390">
    <property type="entry name" value="WH_DNA-bd_sf"/>
</dbReference>
<keyword evidence="3" id="KW-1185">Reference proteome</keyword>
<proteinExistence type="predicted"/>
<dbReference type="Proteomes" id="UP000236569">
    <property type="component" value="Unassembled WGS sequence"/>
</dbReference>
<comment type="caution">
    <text evidence="2">The sequence shown here is derived from an EMBL/GenBank/DDBJ whole genome shotgun (WGS) entry which is preliminary data.</text>
</comment>
<dbReference type="EMBL" id="BFAG01000012">
    <property type="protein sequence ID" value="GBF07166.1"/>
    <property type="molecule type" value="Genomic_DNA"/>
</dbReference>
<dbReference type="PRINTS" id="PR00598">
    <property type="entry name" value="HTHMARR"/>
</dbReference>
<evidence type="ECO:0000259" key="1">
    <source>
        <dbReference type="PROSITE" id="PS50995"/>
    </source>
</evidence>
<sequence>MTHTVPPPTELRQEVDRFLRGMWRFNRMLGRQLAPLLEERHGINPRMYHVLRSIQNGDHYPKVLADHLKIPTTLMSRHLDGLSKAGLIERQIDGQDSRRTRLSLTERGEQVVRETDETLHELVSGQLARLDPQVLGGLLAALDALTDERGPE</sequence>
<accession>A0A2I9D8K8</accession>
<dbReference type="SUPFAM" id="SSF46785">
    <property type="entry name" value="Winged helix' DNA-binding domain"/>
    <property type="match status" value="1"/>
</dbReference>
<dbReference type="Pfam" id="PF12802">
    <property type="entry name" value="MarR_2"/>
    <property type="match status" value="1"/>
</dbReference>
<dbReference type="Gene3D" id="1.10.10.10">
    <property type="entry name" value="Winged helix-like DNA-binding domain superfamily/Winged helix DNA-binding domain"/>
    <property type="match status" value="1"/>
</dbReference>
<name>A0A2I9D8K8_9DEIO</name>
<dbReference type="InterPro" id="IPR000835">
    <property type="entry name" value="HTH_MarR-typ"/>
</dbReference>
<dbReference type="PROSITE" id="PS50995">
    <property type="entry name" value="HTH_MARR_2"/>
    <property type="match status" value="1"/>
</dbReference>
<dbReference type="SMART" id="SM00347">
    <property type="entry name" value="HTH_MARR"/>
    <property type="match status" value="1"/>
</dbReference>
<feature type="domain" description="HTH marR-type" evidence="1">
    <location>
        <begin position="15"/>
        <end position="147"/>
    </location>
</feature>
<dbReference type="InterPro" id="IPR036388">
    <property type="entry name" value="WH-like_DNA-bd_sf"/>
</dbReference>
<dbReference type="PANTHER" id="PTHR33164">
    <property type="entry name" value="TRANSCRIPTIONAL REGULATOR, MARR FAMILY"/>
    <property type="match status" value="1"/>
</dbReference>
<dbReference type="GO" id="GO:0006950">
    <property type="term" value="P:response to stress"/>
    <property type="evidence" value="ECO:0007669"/>
    <property type="project" value="TreeGrafter"/>
</dbReference>
<dbReference type="AlphaFoldDB" id="A0A2I9D8K8"/>
<dbReference type="CDD" id="cd00090">
    <property type="entry name" value="HTH_ARSR"/>
    <property type="match status" value="1"/>
</dbReference>
<dbReference type="InterPro" id="IPR011991">
    <property type="entry name" value="ArsR-like_HTH"/>
</dbReference>
<evidence type="ECO:0000313" key="2">
    <source>
        <dbReference type="EMBL" id="GBF07166.1"/>
    </source>
</evidence>
<protein>
    <submittedName>
        <fullName evidence="2">Transcriptional regulator, MarR family</fullName>
    </submittedName>
</protein>
<reference evidence="3" key="1">
    <citation type="submission" date="2018-01" db="EMBL/GenBank/DDBJ databases">
        <title>Draft Genome Sequence of the Radioresistant Bacterium Deinococcus aerius TR0125, Isolated from the Higher Atmosphere above Japan.</title>
        <authorList>
            <person name="Satoh K."/>
            <person name="Arai H."/>
            <person name="Sanzen T."/>
            <person name="Kawaguchi Y."/>
            <person name="Hayashi H."/>
            <person name="Yokobori S."/>
            <person name="Yamagishi A."/>
            <person name="Oono Y."/>
            <person name="Narumi I."/>
        </authorList>
    </citation>
    <scope>NUCLEOTIDE SEQUENCE [LARGE SCALE GENOMIC DNA]</scope>
    <source>
        <strain evidence="3">TR0125</strain>
    </source>
</reference>
<dbReference type="InterPro" id="IPR039422">
    <property type="entry name" value="MarR/SlyA-like"/>
</dbReference>
<dbReference type="PANTHER" id="PTHR33164:SF43">
    <property type="entry name" value="HTH-TYPE TRANSCRIPTIONAL REPRESSOR YETL"/>
    <property type="match status" value="1"/>
</dbReference>
<dbReference type="GO" id="GO:0003700">
    <property type="term" value="F:DNA-binding transcription factor activity"/>
    <property type="evidence" value="ECO:0007669"/>
    <property type="project" value="InterPro"/>
</dbReference>
<gene>
    <name evidence="2" type="ORF">DAERI_120159</name>
</gene>
<organism evidence="2 3">
    <name type="scientific">Deinococcus aerius</name>
    <dbReference type="NCBI Taxonomy" id="200253"/>
    <lineage>
        <taxon>Bacteria</taxon>
        <taxon>Thermotogati</taxon>
        <taxon>Deinococcota</taxon>
        <taxon>Deinococci</taxon>
        <taxon>Deinococcales</taxon>
        <taxon>Deinococcaceae</taxon>
        <taxon>Deinococcus</taxon>
    </lineage>
</organism>
<evidence type="ECO:0000313" key="3">
    <source>
        <dbReference type="Proteomes" id="UP000236569"/>
    </source>
</evidence>
<dbReference type="RefSeq" id="WP_235610430.1">
    <property type="nucleotide sequence ID" value="NZ_BFAG01000012.1"/>
</dbReference>